<dbReference type="CDD" id="cd06530">
    <property type="entry name" value="S26_SPase_I"/>
    <property type="match status" value="1"/>
</dbReference>
<evidence type="ECO:0000313" key="3">
    <source>
        <dbReference type="EMBL" id="RZC18208.1"/>
    </source>
</evidence>
<dbReference type="InterPro" id="IPR019533">
    <property type="entry name" value="Peptidase_S26"/>
</dbReference>
<dbReference type="Pfam" id="PF10502">
    <property type="entry name" value="Peptidase_S26"/>
    <property type="match status" value="1"/>
</dbReference>
<dbReference type="Gene3D" id="2.10.109.10">
    <property type="entry name" value="Umud Fragment, subunit A"/>
    <property type="match status" value="1"/>
</dbReference>
<dbReference type="GO" id="GO:0006465">
    <property type="term" value="P:signal peptide processing"/>
    <property type="evidence" value="ECO:0007669"/>
    <property type="project" value="InterPro"/>
</dbReference>
<dbReference type="GO" id="GO:0009535">
    <property type="term" value="C:chloroplast thylakoid membrane"/>
    <property type="evidence" value="ECO:0007669"/>
    <property type="project" value="TreeGrafter"/>
</dbReference>
<comment type="caution">
    <text evidence="3">The sequence shown here is derived from an EMBL/GenBank/DDBJ whole genome shotgun (WGS) entry which is preliminary data.</text>
</comment>
<sequence>MQVNHGALYINGVAQQEDFIAEPPAYTMQLTHVPNGHVYVLGDNRNNSYDSHVWGPLPIKNIVGRYVTCYLDQETFDTNIIEICSINDAHLLVTLYGIGFSYARSEASLVQSMK</sequence>
<dbReference type="EMBL" id="QZWG01000004">
    <property type="protein sequence ID" value="RZC18208.1"/>
    <property type="molecule type" value="Genomic_DNA"/>
</dbReference>
<dbReference type="PROSITE" id="PS00761">
    <property type="entry name" value="SPASE_I_3"/>
    <property type="match status" value="1"/>
</dbReference>
<reference evidence="3 4" key="1">
    <citation type="submission" date="2018-09" db="EMBL/GenBank/DDBJ databases">
        <title>A high-quality reference genome of wild soybean provides a powerful tool to mine soybean genomes.</title>
        <authorList>
            <person name="Xie M."/>
            <person name="Chung C.Y.L."/>
            <person name="Li M.-W."/>
            <person name="Wong F.-L."/>
            <person name="Chan T.-F."/>
            <person name="Lam H.-M."/>
        </authorList>
    </citation>
    <scope>NUCLEOTIDE SEQUENCE [LARGE SCALE GENOMIC DNA]</scope>
    <source>
        <strain evidence="4">cv. W05</strain>
        <tissue evidence="3">Hypocotyl of etiolated seedlings</tissue>
    </source>
</reference>
<evidence type="ECO:0000313" key="4">
    <source>
        <dbReference type="Proteomes" id="UP000289340"/>
    </source>
</evidence>
<dbReference type="AlphaFoldDB" id="A0A445L4Q6"/>
<keyword evidence="1" id="KW-0378">Hydrolase</keyword>
<dbReference type="NCBIfam" id="TIGR02227">
    <property type="entry name" value="sigpep_I_bact"/>
    <property type="match status" value="1"/>
</dbReference>
<protein>
    <submittedName>
        <fullName evidence="3">Chloroplast processing peptidase</fullName>
    </submittedName>
</protein>
<gene>
    <name evidence="3" type="ORF">D0Y65_010725</name>
</gene>
<dbReference type="Proteomes" id="UP000289340">
    <property type="component" value="Chromosome 4"/>
</dbReference>
<evidence type="ECO:0000259" key="2">
    <source>
        <dbReference type="Pfam" id="PF10502"/>
    </source>
</evidence>
<proteinExistence type="predicted"/>
<dbReference type="InterPro" id="IPR036286">
    <property type="entry name" value="LexA/Signal_pep-like_sf"/>
</dbReference>
<feature type="domain" description="Peptidase S26" evidence="2">
    <location>
        <begin position="2"/>
        <end position="70"/>
    </location>
</feature>
<accession>A0A445L4Q6</accession>
<organism evidence="3 4">
    <name type="scientific">Glycine soja</name>
    <name type="common">Wild soybean</name>
    <dbReference type="NCBI Taxonomy" id="3848"/>
    <lineage>
        <taxon>Eukaryota</taxon>
        <taxon>Viridiplantae</taxon>
        <taxon>Streptophyta</taxon>
        <taxon>Embryophyta</taxon>
        <taxon>Tracheophyta</taxon>
        <taxon>Spermatophyta</taxon>
        <taxon>Magnoliopsida</taxon>
        <taxon>eudicotyledons</taxon>
        <taxon>Gunneridae</taxon>
        <taxon>Pentapetalae</taxon>
        <taxon>rosids</taxon>
        <taxon>fabids</taxon>
        <taxon>Fabales</taxon>
        <taxon>Fabaceae</taxon>
        <taxon>Papilionoideae</taxon>
        <taxon>50 kb inversion clade</taxon>
        <taxon>NPAAA clade</taxon>
        <taxon>indigoferoid/millettioid clade</taxon>
        <taxon>Phaseoleae</taxon>
        <taxon>Glycine</taxon>
        <taxon>Glycine subgen. Soja</taxon>
    </lineage>
</organism>
<name>A0A445L4Q6_GLYSO</name>
<dbReference type="GO" id="GO:0010027">
    <property type="term" value="P:thylakoid membrane organization"/>
    <property type="evidence" value="ECO:0007669"/>
    <property type="project" value="TreeGrafter"/>
</dbReference>
<dbReference type="PANTHER" id="PTHR43390:SF10">
    <property type="entry name" value="PEPTIDASE S26 DOMAIN-CONTAINING PROTEIN"/>
    <property type="match status" value="1"/>
</dbReference>
<keyword evidence="4" id="KW-1185">Reference proteome</keyword>
<dbReference type="InterPro" id="IPR000223">
    <property type="entry name" value="Pept_S26A_signal_pept_1"/>
</dbReference>
<dbReference type="PANTHER" id="PTHR43390">
    <property type="entry name" value="SIGNAL PEPTIDASE I"/>
    <property type="match status" value="1"/>
</dbReference>
<evidence type="ECO:0000256" key="1">
    <source>
        <dbReference type="ARBA" id="ARBA00022801"/>
    </source>
</evidence>
<dbReference type="InterPro" id="IPR019758">
    <property type="entry name" value="Pept_S26A_signal_pept_1_CS"/>
</dbReference>
<dbReference type="SUPFAM" id="SSF51306">
    <property type="entry name" value="LexA/Signal peptidase"/>
    <property type="match status" value="1"/>
</dbReference>
<dbReference type="GO" id="GO:0004252">
    <property type="term" value="F:serine-type endopeptidase activity"/>
    <property type="evidence" value="ECO:0007669"/>
    <property type="project" value="InterPro"/>
</dbReference>